<keyword evidence="7" id="KW-1185">Reference proteome</keyword>
<dbReference type="PANTHER" id="PTHR31552:SF8">
    <property type="entry name" value="SERPENTINE RECEPTOR CLASS GAMMA"/>
    <property type="match status" value="1"/>
</dbReference>
<feature type="transmembrane region" description="Helical" evidence="5">
    <location>
        <begin position="176"/>
        <end position="196"/>
    </location>
</feature>
<proteinExistence type="predicted"/>
<accession>A0A0N5BZ08</accession>
<evidence type="ECO:0000256" key="1">
    <source>
        <dbReference type="ARBA" id="ARBA00004370"/>
    </source>
</evidence>
<dbReference type="STRING" id="174720.A0A0N5BZ08"/>
<evidence type="ECO:0000259" key="6">
    <source>
        <dbReference type="PROSITE" id="PS50262"/>
    </source>
</evidence>
<evidence type="ECO:0000256" key="4">
    <source>
        <dbReference type="ARBA" id="ARBA00023136"/>
    </source>
</evidence>
<reference evidence="8" key="1">
    <citation type="submission" date="2017-02" db="UniProtKB">
        <authorList>
            <consortium name="WormBaseParasite"/>
        </authorList>
    </citation>
    <scope>IDENTIFICATION</scope>
</reference>
<evidence type="ECO:0000256" key="2">
    <source>
        <dbReference type="ARBA" id="ARBA00022692"/>
    </source>
</evidence>
<evidence type="ECO:0000313" key="7">
    <source>
        <dbReference type="Proteomes" id="UP000046392"/>
    </source>
</evidence>
<comment type="subcellular location">
    <subcellularLocation>
        <location evidence="1">Membrane</location>
    </subcellularLocation>
</comment>
<evidence type="ECO:0000313" key="8">
    <source>
        <dbReference type="WBParaSite" id="SPAL_0001100400.1"/>
    </source>
</evidence>
<feature type="transmembrane region" description="Helical" evidence="5">
    <location>
        <begin position="12"/>
        <end position="34"/>
    </location>
</feature>
<evidence type="ECO:0000256" key="5">
    <source>
        <dbReference type="SAM" id="Phobius"/>
    </source>
</evidence>
<name>A0A0N5BZ08_STREA</name>
<dbReference type="GO" id="GO:0016020">
    <property type="term" value="C:membrane"/>
    <property type="evidence" value="ECO:0007669"/>
    <property type="project" value="UniProtKB-SubCell"/>
</dbReference>
<dbReference type="CDD" id="cd00637">
    <property type="entry name" value="7tm_classA_rhodopsin-like"/>
    <property type="match status" value="1"/>
</dbReference>
<dbReference type="Proteomes" id="UP000046392">
    <property type="component" value="Unplaced"/>
</dbReference>
<evidence type="ECO:0000256" key="3">
    <source>
        <dbReference type="ARBA" id="ARBA00022989"/>
    </source>
</evidence>
<feature type="transmembrane region" description="Helical" evidence="5">
    <location>
        <begin position="255"/>
        <end position="275"/>
    </location>
</feature>
<feature type="domain" description="G-protein coupled receptors family 1 profile" evidence="6">
    <location>
        <begin position="25"/>
        <end position="225"/>
    </location>
</feature>
<dbReference type="WBParaSite" id="SPAL_0001100400.1">
    <property type="protein sequence ID" value="SPAL_0001100400.1"/>
    <property type="gene ID" value="SPAL_0001100400"/>
</dbReference>
<dbReference type="InterPro" id="IPR019426">
    <property type="entry name" value="7TM_GPCR_serpentine_rcpt_Srv"/>
</dbReference>
<keyword evidence="4 5" id="KW-0472">Membrane</keyword>
<feature type="transmembrane region" description="Helical" evidence="5">
    <location>
        <begin position="129"/>
        <end position="149"/>
    </location>
</feature>
<feature type="transmembrane region" description="Helical" evidence="5">
    <location>
        <begin position="85"/>
        <end position="108"/>
    </location>
</feature>
<dbReference type="PROSITE" id="PS50262">
    <property type="entry name" value="G_PROTEIN_RECEP_F1_2"/>
    <property type="match status" value="1"/>
</dbReference>
<feature type="transmembrane region" description="Helical" evidence="5">
    <location>
        <begin position="217"/>
        <end position="235"/>
    </location>
</feature>
<dbReference type="SUPFAM" id="SSF81321">
    <property type="entry name" value="Family A G protein-coupled receptor-like"/>
    <property type="match status" value="1"/>
</dbReference>
<feature type="transmembrane region" description="Helical" evidence="5">
    <location>
        <begin position="55"/>
        <end position="73"/>
    </location>
</feature>
<dbReference type="InterPro" id="IPR017452">
    <property type="entry name" value="GPCR_Rhodpsn_7TM"/>
</dbReference>
<protein>
    <submittedName>
        <fullName evidence="8">G_PROTEIN_RECEP_F1_2 domain-containing protein</fullName>
    </submittedName>
</protein>
<dbReference type="Pfam" id="PF10323">
    <property type="entry name" value="7TM_GPCR_Srv"/>
    <property type="match status" value="1"/>
</dbReference>
<dbReference type="PANTHER" id="PTHR31552">
    <property type="entry name" value="SERPENTINE RECEPTOR CLASS GAMMA"/>
    <property type="match status" value="1"/>
</dbReference>
<organism evidence="7 8">
    <name type="scientific">Strongyloides papillosus</name>
    <name type="common">Intestinal threadworm</name>
    <dbReference type="NCBI Taxonomy" id="174720"/>
    <lineage>
        <taxon>Eukaryota</taxon>
        <taxon>Metazoa</taxon>
        <taxon>Ecdysozoa</taxon>
        <taxon>Nematoda</taxon>
        <taxon>Chromadorea</taxon>
        <taxon>Rhabditida</taxon>
        <taxon>Tylenchina</taxon>
        <taxon>Panagrolaimomorpha</taxon>
        <taxon>Strongyloidoidea</taxon>
        <taxon>Strongyloididae</taxon>
        <taxon>Strongyloides</taxon>
    </lineage>
</organism>
<dbReference type="AlphaFoldDB" id="A0A0N5BZ08"/>
<dbReference type="Gene3D" id="1.20.1070.10">
    <property type="entry name" value="Rhodopsin 7-helix transmembrane proteins"/>
    <property type="match status" value="1"/>
</dbReference>
<keyword evidence="2 5" id="KW-0812">Transmembrane</keyword>
<sequence>MVVGVVEIIQLSYLAPSLILMIFVACILLHKILTQSKTFQNEFYPMVCYRTFNDILYHVSVLLMLKFPSWLIMPQYFLDSVYIAPIFYSLGAVTCCVPFVHSIFLSGIRYMAIYHPLRYTRISSPRTSIIFCSLFFLISFGIGLPTLAFPSKYIYNNVTNTVLPAYTVKSVSYYNFGYGIVFYGSTVILSAIFNVANLIGLSKNNRKNKNKRSEIVFAFYTLFTLFTTSLMEAYFCCRISGNFFGNLKLLAIANYSVIWIGDIQTLGHFYFFVFINSEIRGAIKEIFCKVFGIKYASSSVKTTEIKSIYDSKSLRSKNITRT</sequence>
<keyword evidence="3 5" id="KW-1133">Transmembrane helix</keyword>